<dbReference type="Gene3D" id="3.10.50.40">
    <property type="match status" value="2"/>
</dbReference>
<name>A0A1K1PNR9_9FLAO</name>
<reference evidence="5 6" key="1">
    <citation type="submission" date="2016-11" db="EMBL/GenBank/DDBJ databases">
        <authorList>
            <person name="Jaros S."/>
            <person name="Januszkiewicz K."/>
            <person name="Wedrychowicz H."/>
        </authorList>
    </citation>
    <scope>NUCLEOTIDE SEQUENCE [LARGE SCALE GENOMIC DNA]</scope>
    <source>
        <strain evidence="5 6">CGMCC 1.12145</strain>
    </source>
</reference>
<dbReference type="EMBL" id="FPJE01000009">
    <property type="protein sequence ID" value="SFW49236.1"/>
    <property type="molecule type" value="Genomic_DNA"/>
</dbReference>
<dbReference type="PANTHER" id="PTHR47637:SF1">
    <property type="entry name" value="CHAPERONE SURA"/>
    <property type="match status" value="1"/>
</dbReference>
<evidence type="ECO:0000256" key="1">
    <source>
        <dbReference type="ARBA" id="ARBA00022729"/>
    </source>
</evidence>
<proteinExistence type="predicted"/>
<sequence length="499" mass="57323">MMNRISKIVAGIAVCMLQPVLAQENTGEVAESTGTPVERITEIPQDTTVVNQVSEAAPQALPAATESKGEKVKVDGVVSVIGDYIILESDIDKSYIDLQNQGVSIKDISRCQLLGKLMEDKLYAHQAVQDSLEVSDKQIMAQTEQQLNYLVSQVGTMENLLAYYKKSDEESFKEELFQINKIRVLAENMQSKVVDEIEITPEEVRQWYNNIPEDERPVFGAELEIAQIVKEPEVPEEEKQKVVNRLREMKRDIEENGASFATKAILYSKDPGSSTKGGFYHVTKHTGFAKEFMDVAYTLREGEISDPFETDFGWHIIKIDKIRGQELDLRHILLMPEIPQDALDKTQKELEEVREKIINEEVSFADAAREFSDEKETKFEGGQLRNPSNMDTRFELTKLDPTLYNQVRNLKTGEVSQVYKEEDQKKPGRITFKILKVTNKYEDHKADYVKDYMKIKELALKEKQIKAIREWMEKTIEDTYIMVNSDYKDCDFSNNWLKK</sequence>
<dbReference type="RefSeq" id="WP_072317244.1">
    <property type="nucleotide sequence ID" value="NZ_FPJE01000009.1"/>
</dbReference>
<keyword evidence="2" id="KW-0697">Rotamase</keyword>
<dbReference type="Proteomes" id="UP000182248">
    <property type="component" value="Unassembled WGS sequence"/>
</dbReference>
<dbReference type="STRING" id="1150368.SAMN02927921_01883"/>
<keyword evidence="1 3" id="KW-0732">Signal</keyword>
<feature type="domain" description="PpiC" evidence="4">
    <location>
        <begin position="220"/>
        <end position="321"/>
    </location>
</feature>
<dbReference type="InterPro" id="IPR027304">
    <property type="entry name" value="Trigger_fact/SurA_dom_sf"/>
</dbReference>
<accession>A0A1K1PNR9</accession>
<evidence type="ECO:0000256" key="2">
    <source>
        <dbReference type="PROSITE-ProRule" id="PRU00278"/>
    </source>
</evidence>
<dbReference type="InterPro" id="IPR000297">
    <property type="entry name" value="PPIase_PpiC"/>
</dbReference>
<dbReference type="AlphaFoldDB" id="A0A1K1PNR9"/>
<dbReference type="InterPro" id="IPR046357">
    <property type="entry name" value="PPIase_dom_sf"/>
</dbReference>
<evidence type="ECO:0000313" key="5">
    <source>
        <dbReference type="EMBL" id="SFW49236.1"/>
    </source>
</evidence>
<dbReference type="PANTHER" id="PTHR47637">
    <property type="entry name" value="CHAPERONE SURA"/>
    <property type="match status" value="1"/>
</dbReference>
<feature type="chain" id="PRO_5012882428" evidence="3">
    <location>
        <begin position="23"/>
        <end position="499"/>
    </location>
</feature>
<dbReference type="GO" id="GO:0003755">
    <property type="term" value="F:peptidyl-prolyl cis-trans isomerase activity"/>
    <property type="evidence" value="ECO:0007669"/>
    <property type="project" value="UniProtKB-KW"/>
</dbReference>
<organism evidence="5 6">
    <name type="scientific">Sinomicrobium oceani</name>
    <dbReference type="NCBI Taxonomy" id="1150368"/>
    <lineage>
        <taxon>Bacteria</taxon>
        <taxon>Pseudomonadati</taxon>
        <taxon>Bacteroidota</taxon>
        <taxon>Flavobacteriia</taxon>
        <taxon>Flavobacteriales</taxon>
        <taxon>Flavobacteriaceae</taxon>
        <taxon>Sinomicrobium</taxon>
    </lineage>
</organism>
<evidence type="ECO:0000313" key="6">
    <source>
        <dbReference type="Proteomes" id="UP000182248"/>
    </source>
</evidence>
<dbReference type="Gene3D" id="1.10.4030.10">
    <property type="entry name" value="Porin chaperone SurA, peptide-binding domain"/>
    <property type="match status" value="1"/>
</dbReference>
<evidence type="ECO:0000256" key="3">
    <source>
        <dbReference type="SAM" id="SignalP"/>
    </source>
</evidence>
<keyword evidence="2" id="KW-0413">Isomerase</keyword>
<keyword evidence="6" id="KW-1185">Reference proteome</keyword>
<feature type="signal peptide" evidence="3">
    <location>
        <begin position="1"/>
        <end position="22"/>
    </location>
</feature>
<dbReference type="InterPro" id="IPR050280">
    <property type="entry name" value="OMP_Chaperone_SurA"/>
</dbReference>
<gene>
    <name evidence="5" type="ORF">SAMN02927921_01883</name>
</gene>
<evidence type="ECO:0000259" key="4">
    <source>
        <dbReference type="PROSITE" id="PS50198"/>
    </source>
</evidence>
<feature type="domain" description="PpiC" evidence="4">
    <location>
        <begin position="324"/>
        <end position="422"/>
    </location>
</feature>
<dbReference type="Pfam" id="PF00639">
    <property type="entry name" value="Rotamase"/>
    <property type="match status" value="2"/>
</dbReference>
<dbReference type="SUPFAM" id="SSF109998">
    <property type="entry name" value="Triger factor/SurA peptide-binding domain-like"/>
    <property type="match status" value="1"/>
</dbReference>
<dbReference type="PROSITE" id="PS50198">
    <property type="entry name" value="PPIC_PPIASE_2"/>
    <property type="match status" value="2"/>
</dbReference>
<dbReference type="SUPFAM" id="SSF54534">
    <property type="entry name" value="FKBP-like"/>
    <property type="match status" value="2"/>
</dbReference>
<protein>
    <submittedName>
        <fullName evidence="5">Periplasmic chaperone for outer membrane proteins SurA</fullName>
    </submittedName>
</protein>